<reference evidence="2 3" key="1">
    <citation type="submission" date="2019-10" db="EMBL/GenBank/DDBJ databases">
        <authorList>
            <person name="Palmer J.M."/>
        </authorList>
    </citation>
    <scope>NUCLEOTIDE SEQUENCE [LARGE SCALE GENOMIC DNA]</scope>
    <source>
        <strain evidence="2 3">TWF696</strain>
    </source>
</reference>
<keyword evidence="3" id="KW-1185">Reference proteome</keyword>
<name>A0AAV9V0G0_9PEZI</name>
<evidence type="ECO:0000256" key="1">
    <source>
        <dbReference type="SAM" id="MobiDB-lite"/>
    </source>
</evidence>
<feature type="region of interest" description="Disordered" evidence="1">
    <location>
        <begin position="593"/>
        <end position="617"/>
    </location>
</feature>
<accession>A0AAV9V0G0</accession>
<feature type="region of interest" description="Disordered" evidence="1">
    <location>
        <begin position="234"/>
        <end position="259"/>
    </location>
</feature>
<comment type="caution">
    <text evidence="2">The sequence shown here is derived from an EMBL/GenBank/DDBJ whole genome shotgun (WGS) entry which is preliminary data.</text>
</comment>
<proteinExistence type="predicted"/>
<feature type="compositionally biased region" description="Polar residues" evidence="1">
    <location>
        <begin position="593"/>
        <end position="611"/>
    </location>
</feature>
<dbReference type="Proteomes" id="UP001375240">
    <property type="component" value="Unassembled WGS sequence"/>
</dbReference>
<sequence>MPALLRDLGKMYVYNLVALTVGLFHIRQTHAWGFYFLRESGVPGRHASSRVLEGVKRCTVIAQSGGTRPVGIEIDQFPETLSYPEQTEIEPWQRRATYIGFWAAKSCKGLPRLIIHAYDEQAIRMTFRWAQLAGLVEGFPATSVRFWSWGEIPEGDALWPGLIPEGAVAVKKNPSIFGYMEQDEYYVFENRLLVTDFGQEVVDLTVDSRWAGFGEGTGEPPTVVTLRGNDLTLPAAKRERASDDSRSRSQVVHDGQQADPVEVTASNQLEALRQSVDQGLLGGAPQNLQQRLSLASDNELRQISDALGISEQQYRQLRSNLQTQPQLLNDIADLSARAQNIINKVQDPEYYRAMIETLQALSRYWTQQLGYPQRVLEQMLESISPVTFGEILDQSYPDSLTIPEIAEFLRIKYFQDVGELTQAMAGMNPLEYAQAVMMQNQMQALTQNPGYGMQQQMVNPNMGQQGMLGSNMMMNPYLGQNQGSGQVYVLVPDEPLPEGMVQIGYIPMQIQNSYPGQNSGYLQLPQQQMSQQGGFPSMMQNPLQNQNYNFMQQQQPQNMMQNPFFGQLQGFPQQQQQIPQSDYNQQLIPQTYNNQQQNPFGQSLTPQQGQGPTDRRFQSELSAPVQATNQNIMLNLDNFNSFMPQDYLRYNRIVDPANQQVLPRPNDQPVHIPPFTYRDEDIVAQPGTYEFNEQLPKEEYADEIDWQSMEQLIEVPMSTPADSRNVNLAGHAQDVTDFVANYPSLLEGLVEERARRLPPGERRGFFSDEMLSGLTRIRPSGGAPLSLLRQLAAGGEAELGGQGLGMEEEVRDEVVDGEGGMAVIDPGSIKSEEELF</sequence>
<gene>
    <name evidence="2" type="ORF">TWF696_004934</name>
</gene>
<protein>
    <submittedName>
        <fullName evidence="2">Uncharacterized protein</fullName>
    </submittedName>
</protein>
<evidence type="ECO:0000313" key="3">
    <source>
        <dbReference type="Proteomes" id="UP001375240"/>
    </source>
</evidence>
<feature type="compositionally biased region" description="Basic and acidic residues" evidence="1">
    <location>
        <begin position="236"/>
        <end position="247"/>
    </location>
</feature>
<organism evidence="2 3">
    <name type="scientific">Orbilia brochopaga</name>
    <dbReference type="NCBI Taxonomy" id="3140254"/>
    <lineage>
        <taxon>Eukaryota</taxon>
        <taxon>Fungi</taxon>
        <taxon>Dikarya</taxon>
        <taxon>Ascomycota</taxon>
        <taxon>Pezizomycotina</taxon>
        <taxon>Orbiliomycetes</taxon>
        <taxon>Orbiliales</taxon>
        <taxon>Orbiliaceae</taxon>
        <taxon>Orbilia</taxon>
    </lineage>
</organism>
<evidence type="ECO:0000313" key="2">
    <source>
        <dbReference type="EMBL" id="KAK6352939.1"/>
    </source>
</evidence>
<dbReference type="EMBL" id="JAVHNQ010000003">
    <property type="protein sequence ID" value="KAK6352939.1"/>
    <property type="molecule type" value="Genomic_DNA"/>
</dbReference>
<dbReference type="AlphaFoldDB" id="A0AAV9V0G0"/>